<protein>
    <submittedName>
        <fullName evidence="3">Flagellar hook-length control protein</fullName>
    </submittedName>
</protein>
<dbReference type="AlphaFoldDB" id="U5MZ38"/>
<feature type="region of interest" description="Disordered" evidence="1">
    <location>
        <begin position="236"/>
        <end position="262"/>
    </location>
</feature>
<dbReference type="PATRIC" id="fig|1345695.10.peg.2759"/>
<dbReference type="InterPro" id="IPR021136">
    <property type="entry name" value="Flagellar_hook_control-like_C"/>
</dbReference>
<dbReference type="eggNOG" id="COG3144">
    <property type="taxonomic scope" value="Bacteria"/>
</dbReference>
<feature type="region of interest" description="Disordered" evidence="1">
    <location>
        <begin position="57"/>
        <end position="84"/>
    </location>
</feature>
<proteinExistence type="predicted"/>
<dbReference type="RefSeq" id="WP_022749161.1">
    <property type="nucleotide sequence ID" value="NC_022571.1"/>
</dbReference>
<dbReference type="InterPro" id="IPR038610">
    <property type="entry name" value="FliK-like_C_sf"/>
</dbReference>
<dbReference type="KEGG" id="csb:CLSA_c39310"/>
<dbReference type="EMBL" id="CP006721">
    <property type="protein sequence ID" value="AGX44891.1"/>
    <property type="molecule type" value="Genomic_DNA"/>
</dbReference>
<keyword evidence="3" id="KW-0969">Cilium</keyword>
<accession>U5MZ38</accession>
<sequence length="449" mass="50200">MAGTNTTNYLVSNMNFSTQGSKSNVTNKSESNLFVNKTNFSKSTEYNNEFKKVLNSKTNSKDESDEKLIYKNEENKPSSDVDNNEINELKDKLKQLEEDSKSDSKDDVNDILQSLLNLLKKFEIKEEKGDVNSENLKSTILNKINENGASDKQSTILNQLLELLKADSVQKKLDSDSLGLMNKILNQLGIKSKDNKELSSGIKDLMSKISNIIDDKDNQGEKVLTLKDILNNGCSQNKDSSLENGNNNNAQTETPKESKKVTKEDKFLNSLIDDKKDNSLDKINLFASRTQVIQGQEVETTRGLTINKATFANDLIKDIKFMSNNGLKELTVKINPGNLGEITINLSQEDGVMKANLKANSKETVALLSQNLVDIKEKLTEQNIKVTDVNVELYQDDTTFFNGEGFGNQFAQEQGKNNNSNIISNRITVEEESMENIETSIDNNLDFLA</sequence>
<feature type="compositionally biased region" description="Polar residues" evidence="1">
    <location>
        <begin position="236"/>
        <end position="253"/>
    </location>
</feature>
<dbReference type="Pfam" id="PF02120">
    <property type="entry name" value="Flg_hook"/>
    <property type="match status" value="1"/>
</dbReference>
<dbReference type="Proteomes" id="UP000017118">
    <property type="component" value="Chromosome"/>
</dbReference>
<dbReference type="CDD" id="cd17470">
    <property type="entry name" value="T3SS_Flik_C"/>
    <property type="match status" value="1"/>
</dbReference>
<keyword evidence="3" id="KW-0966">Cell projection</keyword>
<dbReference type="Gene3D" id="3.30.750.140">
    <property type="match status" value="1"/>
</dbReference>
<gene>
    <name evidence="3" type="ORF">CLSA_c39310</name>
</gene>
<evidence type="ECO:0000313" key="4">
    <source>
        <dbReference type="Proteomes" id="UP000017118"/>
    </source>
</evidence>
<name>U5MZ38_CLOSA</name>
<keyword evidence="4" id="KW-1185">Reference proteome</keyword>
<keyword evidence="3" id="KW-0282">Flagellum</keyword>
<evidence type="ECO:0000259" key="2">
    <source>
        <dbReference type="Pfam" id="PF02120"/>
    </source>
</evidence>
<evidence type="ECO:0000256" key="1">
    <source>
        <dbReference type="SAM" id="MobiDB-lite"/>
    </source>
</evidence>
<dbReference type="HOGENOM" id="CLU_600909_0_0_9"/>
<evidence type="ECO:0000313" key="3">
    <source>
        <dbReference type="EMBL" id="AGX44891.1"/>
    </source>
</evidence>
<feature type="domain" description="Flagellar hook-length control protein-like C-terminal" evidence="2">
    <location>
        <begin position="319"/>
        <end position="398"/>
    </location>
</feature>
<feature type="compositionally biased region" description="Basic and acidic residues" evidence="1">
    <location>
        <begin position="59"/>
        <end position="79"/>
    </location>
</feature>
<dbReference type="GeneID" id="55476229"/>
<organism evidence="3 4">
    <name type="scientific">Clostridium saccharobutylicum DSM 13864</name>
    <dbReference type="NCBI Taxonomy" id="1345695"/>
    <lineage>
        <taxon>Bacteria</taxon>
        <taxon>Bacillati</taxon>
        <taxon>Bacillota</taxon>
        <taxon>Clostridia</taxon>
        <taxon>Eubacteriales</taxon>
        <taxon>Clostridiaceae</taxon>
        <taxon>Clostridium</taxon>
    </lineage>
</organism>
<dbReference type="OrthoDB" id="1934566at2"/>
<reference evidence="3 4" key="1">
    <citation type="journal article" date="2013" name="Genome Announc.">
        <title>Complete Genome Sequence of the Solvent Producer Clostridium saccharobutylicum NCP262 (DSM 13864).</title>
        <authorList>
            <person name="Poehlein A."/>
            <person name="Hartwich K."/>
            <person name="Krabben P."/>
            <person name="Ehrenreich A."/>
            <person name="Liebl W."/>
            <person name="Durre P."/>
            <person name="Gottschalk G."/>
            <person name="Daniel R."/>
        </authorList>
    </citation>
    <scope>NUCLEOTIDE SEQUENCE [LARGE SCALE GENOMIC DNA]</scope>
    <source>
        <strain evidence="3">DSM 13864</strain>
    </source>
</reference>